<accession>A0A1A9RK26</accession>
<dbReference type="InterPro" id="IPR005829">
    <property type="entry name" value="Sugar_transporter_CS"/>
</dbReference>
<dbReference type="PROSITE" id="PS50850">
    <property type="entry name" value="MFS"/>
    <property type="match status" value="1"/>
</dbReference>
<comment type="caution">
    <text evidence="9">The sequence shown here is derived from an EMBL/GenBank/DDBJ whole genome shotgun (WGS) entry which is preliminary data.</text>
</comment>
<sequence>MDILSRLHALPLSRFHYRLLALIGLGWLFDAMDTGMVSFVLVTLAKEWGLSAQQSGWVVSIGFVGMALGAVLSGWAADRFGRRNVFAGTMVLYGAATGLCALSPNLTALLFFRFWVGFGLGGQLPVAVSLVSEYAPPKVRGRFIVLLESFWGLGWLAAALASYFLIPQFGWHSAFAAGSVPLLYAFAVWKRLPESVPYLIAAGRAEEAHALVCRLEAESGVAQAAEMIVPTAQKKEKIRLAQLWRPPFARRTLMLWLIWFGIVFSYYGIFTWLPKLLAGQGYSVVKTFEYVLVMILAQLPGYFAAAVLVEKIGRKATLAGFLGACAVCAYCFGQSGSTLEIMLWGSLMSFFNLGAWGVLYTYTPELYPVRFRAFGSGWAGAVGRIGGIVAPMVVAGMSGSGSFARIFVMFAAVLAAVVLVIVLLGEETKGRTLEEISAD</sequence>
<protein>
    <submittedName>
        <fullName evidence="9">MFS transporter</fullName>
    </submittedName>
</protein>
<dbReference type="CDD" id="cd17316">
    <property type="entry name" value="MFS_SV2_like"/>
    <property type="match status" value="1"/>
</dbReference>
<gene>
    <name evidence="9" type="ORF">A7P85_01930</name>
</gene>
<dbReference type="PANTHER" id="PTHR23511">
    <property type="entry name" value="SYNAPTIC VESICLE GLYCOPROTEIN 2"/>
    <property type="match status" value="1"/>
</dbReference>
<evidence type="ECO:0000313" key="10">
    <source>
        <dbReference type="Proteomes" id="UP000078003"/>
    </source>
</evidence>
<feature type="transmembrane region" description="Helical" evidence="7">
    <location>
        <begin position="253"/>
        <end position="270"/>
    </location>
</feature>
<feature type="transmembrane region" description="Helical" evidence="7">
    <location>
        <begin position="143"/>
        <end position="165"/>
    </location>
</feature>
<evidence type="ECO:0000313" key="9">
    <source>
        <dbReference type="EMBL" id="OAM18460.1"/>
    </source>
</evidence>
<dbReference type="GO" id="GO:0022857">
    <property type="term" value="F:transmembrane transporter activity"/>
    <property type="evidence" value="ECO:0007669"/>
    <property type="project" value="InterPro"/>
</dbReference>
<evidence type="ECO:0000256" key="7">
    <source>
        <dbReference type="SAM" id="Phobius"/>
    </source>
</evidence>
<evidence type="ECO:0000256" key="6">
    <source>
        <dbReference type="ARBA" id="ARBA00023136"/>
    </source>
</evidence>
<dbReference type="Pfam" id="PF00083">
    <property type="entry name" value="Sugar_tr"/>
    <property type="match status" value="1"/>
</dbReference>
<keyword evidence="3" id="KW-0813">Transport</keyword>
<proteinExistence type="inferred from homology"/>
<keyword evidence="5 7" id="KW-1133">Transmembrane helix</keyword>
<feature type="transmembrane region" description="Helical" evidence="7">
    <location>
        <begin position="374"/>
        <end position="397"/>
    </location>
</feature>
<evidence type="ECO:0000259" key="8">
    <source>
        <dbReference type="PROSITE" id="PS50850"/>
    </source>
</evidence>
<feature type="transmembrane region" description="Helical" evidence="7">
    <location>
        <begin position="290"/>
        <end position="309"/>
    </location>
</feature>
<feature type="transmembrane region" description="Helical" evidence="7">
    <location>
        <begin position="403"/>
        <end position="424"/>
    </location>
</feature>
<evidence type="ECO:0000256" key="5">
    <source>
        <dbReference type="ARBA" id="ARBA00022989"/>
    </source>
</evidence>
<feature type="transmembrane region" description="Helical" evidence="7">
    <location>
        <begin position="84"/>
        <end position="104"/>
    </location>
</feature>
<comment type="similarity">
    <text evidence="2">Belongs to the major facilitator superfamily. Sugar transporter (TC 2.A.1.1) family.</text>
</comment>
<evidence type="ECO:0000256" key="1">
    <source>
        <dbReference type="ARBA" id="ARBA00004141"/>
    </source>
</evidence>
<feature type="transmembrane region" description="Helical" evidence="7">
    <location>
        <begin position="110"/>
        <end position="131"/>
    </location>
</feature>
<feature type="transmembrane region" description="Helical" evidence="7">
    <location>
        <begin position="341"/>
        <end position="362"/>
    </location>
</feature>
<dbReference type="SUPFAM" id="SSF103473">
    <property type="entry name" value="MFS general substrate transporter"/>
    <property type="match status" value="1"/>
</dbReference>
<feature type="transmembrane region" description="Helical" evidence="7">
    <location>
        <begin position="316"/>
        <end position="335"/>
    </location>
</feature>
<evidence type="ECO:0000256" key="4">
    <source>
        <dbReference type="ARBA" id="ARBA00022692"/>
    </source>
</evidence>
<feature type="transmembrane region" description="Helical" evidence="7">
    <location>
        <begin position="171"/>
        <end position="189"/>
    </location>
</feature>
<feature type="domain" description="Major facilitator superfamily (MFS) profile" evidence="8">
    <location>
        <begin position="19"/>
        <end position="429"/>
    </location>
</feature>
<keyword evidence="4 7" id="KW-0812">Transmembrane</keyword>
<dbReference type="GO" id="GO:0016020">
    <property type="term" value="C:membrane"/>
    <property type="evidence" value="ECO:0007669"/>
    <property type="project" value="UniProtKB-SubCell"/>
</dbReference>
<dbReference type="EMBL" id="LXSF01000001">
    <property type="protein sequence ID" value="OAM18460.1"/>
    <property type="molecule type" value="Genomic_DNA"/>
</dbReference>
<reference evidence="10" key="1">
    <citation type="submission" date="2016-05" db="EMBL/GenBank/DDBJ databases">
        <title>Draft genome of Corynebacterium afermentans subsp. afermentans LCDC 88199T.</title>
        <authorList>
            <person name="Bernier A.-M."/>
            <person name="Bernard K."/>
        </authorList>
    </citation>
    <scope>NUCLEOTIDE SEQUENCE [LARGE SCALE GENOMIC DNA]</scope>
    <source>
        <strain evidence="10">NML01-0328</strain>
    </source>
</reference>
<dbReference type="InterPro" id="IPR020846">
    <property type="entry name" value="MFS_dom"/>
</dbReference>
<organism evidence="9 10">
    <name type="scientific">Eikenella corrodens</name>
    <dbReference type="NCBI Taxonomy" id="539"/>
    <lineage>
        <taxon>Bacteria</taxon>
        <taxon>Pseudomonadati</taxon>
        <taxon>Pseudomonadota</taxon>
        <taxon>Betaproteobacteria</taxon>
        <taxon>Neisseriales</taxon>
        <taxon>Neisseriaceae</taxon>
        <taxon>Eikenella</taxon>
    </lineage>
</organism>
<evidence type="ECO:0000256" key="2">
    <source>
        <dbReference type="ARBA" id="ARBA00010992"/>
    </source>
</evidence>
<dbReference type="AlphaFoldDB" id="A0A1A9RK26"/>
<feature type="transmembrane region" description="Helical" evidence="7">
    <location>
        <begin position="57"/>
        <end position="77"/>
    </location>
</feature>
<name>A0A1A9RK26_EIKCO</name>
<dbReference type="Proteomes" id="UP000078003">
    <property type="component" value="Unassembled WGS sequence"/>
</dbReference>
<keyword evidence="6 7" id="KW-0472">Membrane</keyword>
<feature type="transmembrane region" description="Helical" evidence="7">
    <location>
        <begin position="20"/>
        <end position="45"/>
    </location>
</feature>
<evidence type="ECO:0000256" key="3">
    <source>
        <dbReference type="ARBA" id="ARBA00022448"/>
    </source>
</evidence>
<dbReference type="InterPro" id="IPR036259">
    <property type="entry name" value="MFS_trans_sf"/>
</dbReference>
<dbReference type="PROSITE" id="PS00216">
    <property type="entry name" value="SUGAR_TRANSPORT_1"/>
    <property type="match status" value="2"/>
</dbReference>
<dbReference type="RefSeq" id="WP_064083621.1">
    <property type="nucleotide sequence ID" value="NZ_LXSF01000001.1"/>
</dbReference>
<dbReference type="Gene3D" id="1.20.1250.20">
    <property type="entry name" value="MFS general substrate transporter like domains"/>
    <property type="match status" value="1"/>
</dbReference>
<dbReference type="InterPro" id="IPR005828">
    <property type="entry name" value="MFS_sugar_transport-like"/>
</dbReference>
<dbReference type="PANTHER" id="PTHR23511:SF34">
    <property type="entry name" value="SYNAPTIC VESICLE GLYCOPROTEIN 2"/>
    <property type="match status" value="1"/>
</dbReference>
<comment type="subcellular location">
    <subcellularLocation>
        <location evidence="1">Membrane</location>
        <topology evidence="1">Multi-pass membrane protein</topology>
    </subcellularLocation>
</comment>